<evidence type="ECO:0008006" key="3">
    <source>
        <dbReference type="Google" id="ProtNLM"/>
    </source>
</evidence>
<dbReference type="Proteomes" id="UP001424741">
    <property type="component" value="Unassembled WGS sequence"/>
</dbReference>
<comment type="caution">
    <text evidence="1">The sequence shown here is derived from an EMBL/GenBank/DDBJ whole genome shotgun (WGS) entry which is preliminary data.</text>
</comment>
<organism evidence="1 2">
    <name type="scientific">Rubritalea halochordaticola</name>
    <dbReference type="NCBI Taxonomy" id="714537"/>
    <lineage>
        <taxon>Bacteria</taxon>
        <taxon>Pseudomonadati</taxon>
        <taxon>Verrucomicrobiota</taxon>
        <taxon>Verrucomicrobiia</taxon>
        <taxon>Verrucomicrobiales</taxon>
        <taxon>Rubritaleaceae</taxon>
        <taxon>Rubritalea</taxon>
    </lineage>
</organism>
<gene>
    <name evidence="1" type="ORF">Rhal01_02527</name>
</gene>
<dbReference type="EMBL" id="BAABRL010000008">
    <property type="protein sequence ID" value="GAA5496344.1"/>
    <property type="molecule type" value="Genomic_DNA"/>
</dbReference>
<dbReference type="RefSeq" id="WP_346189029.1">
    <property type="nucleotide sequence ID" value="NZ_BAABRL010000008.1"/>
</dbReference>
<evidence type="ECO:0000313" key="1">
    <source>
        <dbReference type="EMBL" id="GAA5496344.1"/>
    </source>
</evidence>
<protein>
    <recommendedName>
        <fullName evidence="3">NHR domain-containing protein</fullName>
    </recommendedName>
</protein>
<reference evidence="1 2" key="1">
    <citation type="submission" date="2024-02" db="EMBL/GenBank/DDBJ databases">
        <title>Rubritalea halochordaticola NBRC 107102.</title>
        <authorList>
            <person name="Ichikawa N."/>
            <person name="Katano-Makiyama Y."/>
            <person name="Hidaka K."/>
        </authorList>
    </citation>
    <scope>NUCLEOTIDE SEQUENCE [LARGE SCALE GENOMIC DNA]</scope>
    <source>
        <strain evidence="1 2">NBRC 107102</strain>
    </source>
</reference>
<keyword evidence="2" id="KW-1185">Reference proteome</keyword>
<name>A0ABP9V342_9BACT</name>
<proteinExistence type="predicted"/>
<sequence>MSYGAKSDGTSFSPLSFPPATITPPNMYLYKQSREYPLCNDYMILNFKDNYAVTAMSKGDEDHGIFPAALQLVDKDQIVTEVFCPPKTITQRFQLNGQYLHLWINGREVVWTRLPQSRIPENVLHIFDLGKQYLHKRMRQASVAY</sequence>
<accession>A0ABP9V342</accession>
<evidence type="ECO:0000313" key="2">
    <source>
        <dbReference type="Proteomes" id="UP001424741"/>
    </source>
</evidence>